<feature type="compositionally biased region" description="Low complexity" evidence="2">
    <location>
        <begin position="22"/>
        <end position="34"/>
    </location>
</feature>
<feature type="region of interest" description="Disordered" evidence="2">
    <location>
        <begin position="846"/>
        <end position="1001"/>
    </location>
</feature>
<dbReference type="EMBL" id="JASBNA010000001">
    <property type="protein sequence ID" value="KAK7696585.1"/>
    <property type="molecule type" value="Genomic_DNA"/>
</dbReference>
<dbReference type="Proteomes" id="UP001385951">
    <property type="component" value="Unassembled WGS sequence"/>
</dbReference>
<feature type="region of interest" description="Disordered" evidence="2">
    <location>
        <begin position="1"/>
        <end position="101"/>
    </location>
</feature>
<feature type="compositionally biased region" description="Low complexity" evidence="2">
    <location>
        <begin position="683"/>
        <end position="693"/>
    </location>
</feature>
<feature type="region of interest" description="Disordered" evidence="2">
    <location>
        <begin position="677"/>
        <end position="711"/>
    </location>
</feature>
<evidence type="ECO:0000313" key="3">
    <source>
        <dbReference type="EMBL" id="KAK7696585.1"/>
    </source>
</evidence>
<keyword evidence="4" id="KW-1185">Reference proteome</keyword>
<gene>
    <name evidence="3" type="ORF">QCA50_001243</name>
</gene>
<sequence length="1001" mass="109451">MPPDAKPANRRSSHSRSHSRNHSMSISSLSTSASAPMTFTTPAKLESPPPSPLRSSMSSSKRNSHHRRRSSVSTRHESAEMMGVSLPPTPVSSSDDNINLGDKDSIRRRALWALEGKPDVGSFSKVNIPELTSPDTTQRPFEFPSKPSFPPGSGFSSGGLSSLMTGKRNSYGKFMSSASGMEELGTLVEEEEEEEDSNVTMTTSPIEEVAEPAIVASTPSPARPRPASLNLKPLALASSHTVSYGDLPTPSPSPNVRPGLRSLTLAPTPDVKEDAAKVGNLSRKRHSMMVLSSAPSSAPVARRPSLNILPEMPAPVPTSAPAKRSSISYHPSSDSGFANNFGLPTPEMTPISEKHYSSSSVDSEISRSSSRGSRPLSITEQHFLFQAHQTLVQRISDLERALAARPRSRPQSYASDVSCEPSDEMLHLIADLKSERDELKKDVDGWRTRLADTEKQLSMMMRRVENERRDAWVARERVGLLEVEKKSLQKALQEKSDWAHEGWNKYHDASAELSAAREECDSFRAQAHRIAELEAQQAATEDLLKAERSKREELEKELEGLLATPTPRMFEGVSSQMASVPLSRGMFVRRGGLGFRSIDSVGSFTDVESVDGSDQPNFKLNAVQEEDETDTMTECSDEDELARYEEEDENDAYVFHSVSPTSSLGSIEDLQTIRREIRVPPLTSSSRSDITTPSPIPSPEPGHTRRNSLSKSWTFPVTANAPAIERELDEIDRFFGCLEDVDNSPPLGKFSTAESGKNLFSQALNDSDDDFPPFVIPADVGVEIGSPQQFVVRKPTLEVVQEEEEEDVEFEEEQIKEVEAVVEECDVSDSYNPADEDFNGQEVEGGIIFTFSPPPPFDESHDDSFDSSRSSDIQPVTPSPRTSYSSLPRPTSAKRFSLSPVTTPSKPTISVFTGFTPSSFSTPPSKRSTPSFTTSVAGLGNTPPSPSVHAKGKPASFIPQPRRASPVNSRIPVPSIRSPSPLTKASTSSMIPSMRSPIRRK</sequence>
<feature type="compositionally biased region" description="Low complexity" evidence="2">
    <location>
        <begin position="140"/>
        <end position="162"/>
    </location>
</feature>
<feature type="coiled-coil region" evidence="1">
    <location>
        <begin position="506"/>
        <end position="564"/>
    </location>
</feature>
<feature type="compositionally biased region" description="Acidic residues" evidence="2">
    <location>
        <begin position="188"/>
        <end position="197"/>
    </location>
</feature>
<reference evidence="3 4" key="1">
    <citation type="submission" date="2022-09" db="EMBL/GenBank/DDBJ databases">
        <authorList>
            <person name="Palmer J.M."/>
        </authorList>
    </citation>
    <scope>NUCLEOTIDE SEQUENCE [LARGE SCALE GENOMIC DNA]</scope>
    <source>
        <strain evidence="3 4">DSM 7382</strain>
    </source>
</reference>
<protein>
    <submittedName>
        <fullName evidence="3">Uncharacterized protein</fullName>
    </submittedName>
</protein>
<comment type="caution">
    <text evidence="3">The sequence shown here is derived from an EMBL/GenBank/DDBJ whole genome shotgun (WGS) entry which is preliminary data.</text>
</comment>
<evidence type="ECO:0000256" key="1">
    <source>
        <dbReference type="SAM" id="Coils"/>
    </source>
</evidence>
<organism evidence="3 4">
    <name type="scientific">Cerrena zonata</name>
    <dbReference type="NCBI Taxonomy" id="2478898"/>
    <lineage>
        <taxon>Eukaryota</taxon>
        <taxon>Fungi</taxon>
        <taxon>Dikarya</taxon>
        <taxon>Basidiomycota</taxon>
        <taxon>Agaricomycotina</taxon>
        <taxon>Agaricomycetes</taxon>
        <taxon>Polyporales</taxon>
        <taxon>Cerrenaceae</taxon>
        <taxon>Cerrena</taxon>
    </lineage>
</organism>
<feature type="compositionally biased region" description="Low complexity" evidence="2">
    <location>
        <begin position="288"/>
        <end position="306"/>
    </location>
</feature>
<feature type="region of interest" description="Disordered" evidence="2">
    <location>
        <begin position="122"/>
        <end position="169"/>
    </location>
</feature>
<proteinExistence type="predicted"/>
<feature type="compositionally biased region" description="Low complexity" evidence="2">
    <location>
        <begin position="969"/>
        <end position="981"/>
    </location>
</feature>
<name>A0AAW0GTK5_9APHY</name>
<feature type="coiled-coil region" evidence="1">
    <location>
        <begin position="422"/>
        <end position="470"/>
    </location>
</feature>
<keyword evidence="1" id="KW-0175">Coiled coil</keyword>
<evidence type="ECO:0000313" key="4">
    <source>
        <dbReference type="Proteomes" id="UP001385951"/>
    </source>
</evidence>
<feature type="compositionally biased region" description="Low complexity" evidence="2">
    <location>
        <begin position="357"/>
        <end position="373"/>
    </location>
</feature>
<feature type="compositionally biased region" description="Low complexity" evidence="2">
    <location>
        <begin position="910"/>
        <end position="935"/>
    </location>
</feature>
<feature type="compositionally biased region" description="Basic residues" evidence="2">
    <location>
        <begin position="8"/>
        <end position="21"/>
    </location>
</feature>
<feature type="compositionally biased region" description="Polar residues" evidence="2">
    <location>
        <begin position="899"/>
        <end position="908"/>
    </location>
</feature>
<feature type="region of interest" description="Disordered" evidence="2">
    <location>
        <begin position="182"/>
        <end position="228"/>
    </location>
</feature>
<dbReference type="AlphaFoldDB" id="A0AAW0GTK5"/>
<accession>A0AAW0GTK5</accession>
<feature type="compositionally biased region" description="Polar residues" evidence="2">
    <location>
        <begin position="873"/>
        <end position="889"/>
    </location>
</feature>
<evidence type="ECO:0000256" key="2">
    <source>
        <dbReference type="SAM" id="MobiDB-lite"/>
    </source>
</evidence>
<feature type="region of interest" description="Disordered" evidence="2">
    <location>
        <begin position="241"/>
        <end position="373"/>
    </location>
</feature>
<feature type="compositionally biased region" description="Polar residues" evidence="2">
    <location>
        <begin position="325"/>
        <end position="338"/>
    </location>
</feature>